<gene>
    <name evidence="1" type="ORF">GLP15_1391</name>
</gene>
<sequence>MPDPLSLPELLRLPQQEVECYILQLPASELSVLREHLELFIRNSSAGILEQLSHSALQTRKCLSGALPFKDVEVGNAIHAPPKDSSLEDAKQLLLESQARVTESLEKLHFAAQEEHILGQIEDLLRTTLSLTDQLEEIYSPNPADCNALTGLLSQSLQTRIAISQINPPSCCTAVFSRLKHTADALCSVILSHVETTYLSNLVCLESSQSQKLYSILLGYSDVSTIVCKNFTAPLLHKLSDYTPLQVLENIAVVVSRLKERDSNSWLAILYQQLKVGSGSAEYSDTFHRCLTIPLVSFLESYSKPGIATLSYSQALHYLRGMYKIYSNASVDPWPDLKNVLLLETKIMNNIEDSFGAVILLLKNLNIGQASLSITISEFSDKLCQTLNLFLRPPAEILSTNLEVPCGYFVPALVDKVLTSLSSALHQLTTQLLIYEKETFYNSLIEKLHISLTDYTQNMSMVPGLLEFTDALPVLRGPQSVSQIRDLYLSTLKEYLGTFINWLRAELSLR</sequence>
<comment type="caution">
    <text evidence="1">The sequence shown here is derived from an EMBL/GenBank/DDBJ whole genome shotgun (WGS) entry which is preliminary data.</text>
</comment>
<dbReference type="AlphaFoldDB" id="E1EZ96"/>
<proteinExistence type="predicted"/>
<organism evidence="1 2">
    <name type="scientific">Giardia intestinalis (strain P15)</name>
    <name type="common">Giardia lamblia</name>
    <dbReference type="NCBI Taxonomy" id="658858"/>
    <lineage>
        <taxon>Eukaryota</taxon>
        <taxon>Metamonada</taxon>
        <taxon>Diplomonadida</taxon>
        <taxon>Hexamitidae</taxon>
        <taxon>Giardiinae</taxon>
        <taxon>Giardia</taxon>
    </lineage>
</organism>
<evidence type="ECO:0000313" key="2">
    <source>
        <dbReference type="Proteomes" id="UP000008974"/>
    </source>
</evidence>
<name>E1EZ96_GIAIA</name>
<accession>E1EZ96</accession>
<evidence type="ECO:0000313" key="1">
    <source>
        <dbReference type="EMBL" id="EFO64449.1"/>
    </source>
</evidence>
<dbReference type="OMA" id="PCGYFVP"/>
<dbReference type="OrthoDB" id="10255863at2759"/>
<dbReference type="Proteomes" id="UP000008974">
    <property type="component" value="Unassembled WGS sequence"/>
</dbReference>
<protein>
    <submittedName>
        <fullName evidence="1">Uncharacterized protein</fullName>
    </submittedName>
</protein>
<dbReference type="EMBL" id="ACVC01000095">
    <property type="protein sequence ID" value="EFO64449.1"/>
    <property type="molecule type" value="Genomic_DNA"/>
</dbReference>
<reference evidence="1 2" key="1">
    <citation type="journal article" date="2010" name="BMC Genomics">
        <title>Genome analysis and comparative genomics of a Giardia intestinalis assemblage E isolate.</title>
        <authorList>
            <person name="Jerlstrom-Hultqvist J."/>
            <person name="Franzen O."/>
            <person name="Ankarklev J."/>
            <person name="Xu F."/>
            <person name="Nohynkova E."/>
            <person name="Andersson J.O."/>
            <person name="Svard S.G."/>
            <person name="Andersson B."/>
        </authorList>
    </citation>
    <scope>NUCLEOTIDE SEQUENCE [LARGE SCALE GENOMIC DNA]</scope>
    <source>
        <strain evidence="1 2">P15</strain>
    </source>
</reference>
<dbReference type="VEuPathDB" id="GiardiaDB:GLP15_1391"/>